<keyword evidence="1" id="KW-0808">Transferase</keyword>
<dbReference type="InterPro" id="IPR036890">
    <property type="entry name" value="HATPase_C_sf"/>
</dbReference>
<evidence type="ECO:0000313" key="2">
    <source>
        <dbReference type="Proteomes" id="UP000198597"/>
    </source>
</evidence>
<dbReference type="AlphaFoldDB" id="A0A1H0S1V7"/>
<sequence>MEKIQIGTSGVKKSLNKYTPTKSLVEYIWNGFDAKATIINIEYDLNEMDTVVGIRIKDNGYGISKTKLSEKFKPFYESQKEINPDEVRDRSAVHGKNGIGRLTFFKFAEKAIWTTVYEEEGKKYKYDIEIEKNNLEGYRADKEIETEEETGTIVTFIGIDEFSTVNEIKDCIAKEFCWFLELNDKRGYEILIHKEIIDYSHLIEKTVLAEYEFGSINFYVKYVVWKEKLNNEYSKYYFINSSSQETMKENTSLNNKGDKFYHSVYITSNIFDEFHKNKDKNQIPLIGYSYVSSEFIFIKEKVEKQLKNIRRPFIERYTNKIIEEFEKEDIFPRYDRTNMLDNFKKTEIESMVKSLYKAQPQIFNGLNKQQKKTFVRFLDLIMQSGETDNLFNILDEIIDLDCEERAELSDILKKTKLSNVIKTMKLIEDRYKAVEQLKELVFNKELGANEVKHIQGFIESHYWLFGEQYHLVTAAEPKFKEALKRYHYMLTGEVKDFEIEHPDKNREMDIFAVREEINTDTKKCIVVELKHPRIKLGYKEIIQVKKYMNVIQSQEEFIGDNILWEFILVGNSFDTSGAIKGEIESNKYHGERSLVHNANRCKIYVKTWSEIFTEFEIKHNFLNEKLKLERQGLMLNNNSADDILEDAKNNNTAIQPKEIIVKQVN</sequence>
<proteinExistence type="predicted"/>
<accession>A0A1H0S1V7</accession>
<dbReference type="Proteomes" id="UP000198597">
    <property type="component" value="Unassembled WGS sequence"/>
</dbReference>
<gene>
    <name evidence="1" type="ORF">SAMN04488529_104122</name>
</gene>
<evidence type="ECO:0000313" key="1">
    <source>
        <dbReference type="EMBL" id="SDP35703.1"/>
    </source>
</evidence>
<name>A0A1H0S1V7_9CLOT</name>
<dbReference type="SUPFAM" id="SSF55874">
    <property type="entry name" value="ATPase domain of HSP90 chaperone/DNA topoisomerase II/histidine kinase"/>
    <property type="match status" value="1"/>
</dbReference>
<dbReference type="STRING" id="94869.SAMN04488529_104122"/>
<dbReference type="OrthoDB" id="8765545at2"/>
<organism evidence="1 2">
    <name type="scientific">Clostridium gasigenes</name>
    <dbReference type="NCBI Taxonomy" id="94869"/>
    <lineage>
        <taxon>Bacteria</taxon>
        <taxon>Bacillati</taxon>
        <taxon>Bacillota</taxon>
        <taxon>Clostridia</taxon>
        <taxon>Eubacteriales</taxon>
        <taxon>Clostridiaceae</taxon>
        <taxon>Clostridium</taxon>
    </lineage>
</organism>
<dbReference type="EMBL" id="FNJM01000004">
    <property type="protein sequence ID" value="SDP35703.1"/>
    <property type="molecule type" value="Genomic_DNA"/>
</dbReference>
<dbReference type="RefSeq" id="WP_089968609.1">
    <property type="nucleotide sequence ID" value="NZ_FNJM01000004.1"/>
</dbReference>
<dbReference type="Gene3D" id="3.30.565.10">
    <property type="entry name" value="Histidine kinase-like ATPase, C-terminal domain"/>
    <property type="match status" value="1"/>
</dbReference>
<keyword evidence="1" id="KW-0418">Kinase</keyword>
<dbReference type="GO" id="GO:0016301">
    <property type="term" value="F:kinase activity"/>
    <property type="evidence" value="ECO:0007669"/>
    <property type="project" value="UniProtKB-KW"/>
</dbReference>
<protein>
    <submittedName>
        <fullName evidence="1">Histidine kinase-, DNA gyrase B-, and HSP90-like ATPase</fullName>
    </submittedName>
</protein>
<reference evidence="1 2" key="1">
    <citation type="submission" date="2016-10" db="EMBL/GenBank/DDBJ databases">
        <authorList>
            <person name="de Groot N.N."/>
        </authorList>
    </citation>
    <scope>NUCLEOTIDE SEQUENCE [LARGE SCALE GENOMIC DNA]</scope>
    <source>
        <strain evidence="1 2">DSM 12272</strain>
    </source>
</reference>
<dbReference type="Pfam" id="PF13589">
    <property type="entry name" value="HATPase_c_3"/>
    <property type="match status" value="1"/>
</dbReference>
<keyword evidence="2" id="KW-1185">Reference proteome</keyword>